<keyword evidence="3" id="KW-1185">Reference proteome</keyword>
<dbReference type="AlphaFoldDB" id="A0A8J7C735"/>
<feature type="domain" description="DJ-1/PfpI" evidence="1">
    <location>
        <begin position="8"/>
        <end position="194"/>
    </location>
</feature>
<evidence type="ECO:0000259" key="1">
    <source>
        <dbReference type="Pfam" id="PF01965"/>
    </source>
</evidence>
<accession>A0A8J7C735</accession>
<proteinExistence type="predicted"/>
<sequence length="206" mass="23429">MTIRSKGKIGVLIEEHFDETEYRRFNEFFPEHGYEVEYISNLWNQEKLTFKGNDHTEEVTVTVDFKDVHPTDYKGIMLIGGYAMDRLRYQVAPKLGQPNQSPAVEFLRQAVKAMDESDVKIGTICHSLWLFCADPELIKGRKVTCAHNIICDVENAGGTIIYKGEQTATLYIDGNLISSQHPGVVEEFLQAFLAELEKKDKLPITV</sequence>
<comment type="caution">
    <text evidence="2">The sequence shown here is derived from an EMBL/GenBank/DDBJ whole genome shotgun (WGS) entry which is preliminary data.</text>
</comment>
<evidence type="ECO:0000313" key="2">
    <source>
        <dbReference type="EMBL" id="MBD2772696.1"/>
    </source>
</evidence>
<protein>
    <submittedName>
        <fullName evidence="2">DJ-1/PfpI family protein</fullName>
    </submittedName>
</protein>
<dbReference type="SUPFAM" id="SSF52317">
    <property type="entry name" value="Class I glutamine amidotransferase-like"/>
    <property type="match status" value="1"/>
</dbReference>
<dbReference type="PANTHER" id="PTHR43068">
    <property type="entry name" value="SLR1854 PROTEIN"/>
    <property type="match status" value="1"/>
</dbReference>
<organism evidence="2 3">
    <name type="scientific">Iningainema tapete BLCC-T55</name>
    <dbReference type="NCBI Taxonomy" id="2748662"/>
    <lineage>
        <taxon>Bacteria</taxon>
        <taxon>Bacillati</taxon>
        <taxon>Cyanobacteriota</taxon>
        <taxon>Cyanophyceae</taxon>
        <taxon>Nostocales</taxon>
        <taxon>Scytonemataceae</taxon>
        <taxon>Iningainema tapete</taxon>
    </lineage>
</organism>
<dbReference type="PANTHER" id="PTHR43068:SF1">
    <property type="entry name" value="SLR1854 PROTEIN"/>
    <property type="match status" value="1"/>
</dbReference>
<dbReference type="EMBL" id="JACXAE010000043">
    <property type="protein sequence ID" value="MBD2772696.1"/>
    <property type="molecule type" value="Genomic_DNA"/>
</dbReference>
<dbReference type="RefSeq" id="WP_190827602.1">
    <property type="nucleotide sequence ID" value="NZ_CAWPPI010000043.1"/>
</dbReference>
<dbReference type="InterPro" id="IPR002818">
    <property type="entry name" value="DJ-1/PfpI"/>
</dbReference>
<dbReference type="Pfam" id="PF01965">
    <property type="entry name" value="DJ-1_PfpI"/>
    <property type="match status" value="1"/>
</dbReference>
<name>A0A8J7C735_9CYAN</name>
<reference evidence="2" key="1">
    <citation type="submission" date="2020-09" db="EMBL/GenBank/DDBJ databases">
        <title>Iningainema tapete sp. nov. (Scytonemataceae, Cyanobacteria) from greenhouses in central Florida (USA) produces two types of nodularin with biosynthetic potential for microcystin-LR and anabaenopeptins.</title>
        <authorList>
            <person name="Berthold D.E."/>
            <person name="Lefler F.W."/>
            <person name="Huang I.-S."/>
            <person name="Abdulla H."/>
            <person name="Zimba P.V."/>
            <person name="Laughinghouse H.D. IV."/>
        </authorList>
    </citation>
    <scope>NUCLEOTIDE SEQUENCE</scope>
    <source>
        <strain evidence="2">BLCCT55</strain>
    </source>
</reference>
<dbReference type="Proteomes" id="UP000629098">
    <property type="component" value="Unassembled WGS sequence"/>
</dbReference>
<dbReference type="Gene3D" id="3.40.50.880">
    <property type="match status" value="1"/>
</dbReference>
<evidence type="ECO:0000313" key="3">
    <source>
        <dbReference type="Proteomes" id="UP000629098"/>
    </source>
</evidence>
<dbReference type="InterPro" id="IPR029062">
    <property type="entry name" value="Class_I_gatase-like"/>
</dbReference>
<gene>
    <name evidence="2" type="ORF">ICL16_11605</name>
</gene>